<proteinExistence type="predicted"/>
<dbReference type="SMART" id="SM00320">
    <property type="entry name" value="WD40"/>
    <property type="match status" value="6"/>
</dbReference>
<dbReference type="OMA" id="NICCYSP"/>
<sequence length="719" mass="79681">MKRKESNEIVGTYVQTVKQYEEISNALTRLFFSREVWGYDFKSTELLAIDSTPKETTTTTTTTTTTSSSSSSSSSTASASTNSNSNSNINITNSNANTNTNTNINGRRSGTRTSAATSKSNEDNDDLINIVDTSSPPSSSSSSTTTITTTSSSSPSTINKKPAKIAKPKPLKFKGWTRLGRKSARVINVYKKTKSLNGTLLKNPINELFSSPLPNINELTVFQLSYLEETLAVLKQQLGIPRDITISTSNYIKQNYDFIKSYINSQMPKAISDSMAKSLPGRVPIDCMRFLEDFDCGKHISTAIIYSKPVKEKSVQSILMEREFGKIRQPIYTNKDLMAKQFEDFGLHSSYNSRGSIVYDVKIDPTGKTNKILAMTEQDSTLFDIDKGEIKKLVFHHATCNEGHFSNDGEELLTSGEDGSVAIWNASTAELLHHHKVPNDQIVRMAVHPQEPFLAAATNRKSFFVINYKNFNVVNLHGALKTSEWPATIADMAFGYDSYRHYLLAGICSNALYSYAPIKGFSVLVDCNKPETFRKLTDQDGEINTVSWNPKQFTNFVCGSTDLKKSLCIYDIRKNAPIEFLKTKQVDPNHLAWSPCGVHLSSSGDSNSVFVYDIRFSSRPLHVLKHYGDHTTNGMVNVGKWTKQGNFLVTCGDDCTVRIWDISRGDPLIKSLRSHTGSVNYVDVSVNSDFIVSGGDDSVVNLYSTTKNVQLEATKVAES</sequence>
<dbReference type="PROSITE" id="PS00678">
    <property type="entry name" value="WD_REPEATS_1"/>
    <property type="match status" value="2"/>
</dbReference>
<evidence type="ECO:0000313" key="6">
    <source>
        <dbReference type="Proteomes" id="UP000001396"/>
    </source>
</evidence>
<feature type="compositionally biased region" description="Low complexity" evidence="4">
    <location>
        <begin position="56"/>
        <end position="105"/>
    </location>
</feature>
<evidence type="ECO:0000313" key="5">
    <source>
        <dbReference type="EMBL" id="EFA76444.1"/>
    </source>
</evidence>
<gene>
    <name evidence="5" type="ORF">PPL_10209</name>
</gene>
<feature type="repeat" description="WD" evidence="3">
    <location>
        <begin position="641"/>
        <end position="670"/>
    </location>
</feature>
<dbReference type="FunCoup" id="D3BQM4">
    <property type="interactions" value="2"/>
</dbReference>
<feature type="compositionally biased region" description="Polar residues" evidence="4">
    <location>
        <begin position="106"/>
        <end position="119"/>
    </location>
</feature>
<evidence type="ECO:0000256" key="3">
    <source>
        <dbReference type="PROSITE-ProRule" id="PRU00221"/>
    </source>
</evidence>
<evidence type="ECO:0008006" key="7">
    <source>
        <dbReference type="Google" id="ProtNLM"/>
    </source>
</evidence>
<feature type="repeat" description="WD" evidence="3">
    <location>
        <begin position="393"/>
        <end position="434"/>
    </location>
</feature>
<dbReference type="InterPro" id="IPR051179">
    <property type="entry name" value="WD_repeat_multifunction"/>
</dbReference>
<comment type="caution">
    <text evidence="5">The sequence shown here is derived from an EMBL/GenBank/DDBJ whole genome shotgun (WGS) entry which is preliminary data.</text>
</comment>
<dbReference type="InterPro" id="IPR015943">
    <property type="entry name" value="WD40/YVTN_repeat-like_dom_sf"/>
</dbReference>
<feature type="region of interest" description="Disordered" evidence="4">
    <location>
        <begin position="53"/>
        <end position="164"/>
    </location>
</feature>
<dbReference type="InterPro" id="IPR001680">
    <property type="entry name" value="WD40_rpt"/>
</dbReference>
<keyword evidence="1 3" id="KW-0853">WD repeat</keyword>
<evidence type="ECO:0000256" key="4">
    <source>
        <dbReference type="SAM" id="MobiDB-lite"/>
    </source>
</evidence>
<dbReference type="GeneID" id="31365680"/>
<dbReference type="RefSeq" id="XP_020428576.1">
    <property type="nucleotide sequence ID" value="XM_020580991.1"/>
</dbReference>
<feature type="repeat" description="WD" evidence="3">
    <location>
        <begin position="672"/>
        <end position="713"/>
    </location>
</feature>
<dbReference type="Proteomes" id="UP000001396">
    <property type="component" value="Unassembled WGS sequence"/>
</dbReference>
<dbReference type="InParanoid" id="D3BQM4"/>
<dbReference type="SUPFAM" id="SSF50978">
    <property type="entry name" value="WD40 repeat-like"/>
    <property type="match status" value="1"/>
</dbReference>
<dbReference type="PANTHER" id="PTHR19857:SF8">
    <property type="entry name" value="ANGIO-ASSOCIATED MIGRATORY CELL PROTEIN"/>
    <property type="match status" value="1"/>
</dbReference>
<keyword evidence="6" id="KW-1185">Reference proteome</keyword>
<organism evidence="5 6">
    <name type="scientific">Heterostelium pallidum (strain ATCC 26659 / Pp 5 / PN500)</name>
    <name type="common">Cellular slime mold</name>
    <name type="synonym">Polysphondylium pallidum</name>
    <dbReference type="NCBI Taxonomy" id="670386"/>
    <lineage>
        <taxon>Eukaryota</taxon>
        <taxon>Amoebozoa</taxon>
        <taxon>Evosea</taxon>
        <taxon>Eumycetozoa</taxon>
        <taxon>Dictyostelia</taxon>
        <taxon>Acytosteliales</taxon>
        <taxon>Acytosteliaceae</taxon>
        <taxon>Heterostelium</taxon>
    </lineage>
</organism>
<dbReference type="PANTHER" id="PTHR19857">
    <property type="entry name" value="MITOCHONDRIAL DIVISION PROTEIN 1-RELATED"/>
    <property type="match status" value="1"/>
</dbReference>
<reference evidence="5 6" key="1">
    <citation type="journal article" date="2011" name="Genome Res.">
        <title>Phylogeny-wide analysis of social amoeba genomes highlights ancient origins for complex intercellular communication.</title>
        <authorList>
            <person name="Heidel A.J."/>
            <person name="Lawal H.M."/>
            <person name="Felder M."/>
            <person name="Schilde C."/>
            <person name="Helps N.R."/>
            <person name="Tunggal B."/>
            <person name="Rivero F."/>
            <person name="John U."/>
            <person name="Schleicher M."/>
            <person name="Eichinger L."/>
            <person name="Platzer M."/>
            <person name="Noegel A.A."/>
            <person name="Schaap P."/>
            <person name="Gloeckner G."/>
        </authorList>
    </citation>
    <scope>NUCLEOTIDE SEQUENCE [LARGE SCALE GENOMIC DNA]</scope>
    <source>
        <strain evidence="6">ATCC 26659 / Pp 5 / PN500</strain>
    </source>
</reference>
<dbReference type="AlphaFoldDB" id="D3BQM4"/>
<protein>
    <recommendedName>
        <fullName evidence="7">WD40 repeat-containing protein</fullName>
    </recommendedName>
</protein>
<dbReference type="InterPro" id="IPR019775">
    <property type="entry name" value="WD40_repeat_CS"/>
</dbReference>
<name>D3BQM4_HETP5</name>
<dbReference type="Gene3D" id="2.130.10.10">
    <property type="entry name" value="YVTN repeat-like/Quinoprotein amine dehydrogenase"/>
    <property type="match status" value="1"/>
</dbReference>
<dbReference type="PROSITE" id="PS50082">
    <property type="entry name" value="WD_REPEATS_2"/>
    <property type="match status" value="3"/>
</dbReference>
<evidence type="ECO:0000256" key="2">
    <source>
        <dbReference type="ARBA" id="ARBA00022737"/>
    </source>
</evidence>
<dbReference type="InterPro" id="IPR036322">
    <property type="entry name" value="WD40_repeat_dom_sf"/>
</dbReference>
<evidence type="ECO:0000256" key="1">
    <source>
        <dbReference type="ARBA" id="ARBA00022574"/>
    </source>
</evidence>
<dbReference type="Pfam" id="PF00400">
    <property type="entry name" value="WD40"/>
    <property type="match status" value="4"/>
</dbReference>
<keyword evidence="2" id="KW-0677">Repeat</keyword>
<accession>D3BQM4</accession>
<dbReference type="EMBL" id="ADBJ01000047">
    <property type="protein sequence ID" value="EFA76444.1"/>
    <property type="molecule type" value="Genomic_DNA"/>
</dbReference>
<feature type="compositionally biased region" description="Low complexity" evidence="4">
    <location>
        <begin position="133"/>
        <end position="160"/>
    </location>
</feature>